<dbReference type="InterPro" id="IPR000683">
    <property type="entry name" value="Gfo/Idh/MocA-like_OxRdtase_N"/>
</dbReference>
<dbReference type="InterPro" id="IPR036291">
    <property type="entry name" value="NAD(P)-bd_dom_sf"/>
</dbReference>
<dbReference type="Pfam" id="PF01408">
    <property type="entry name" value="GFO_IDH_MocA"/>
    <property type="match status" value="1"/>
</dbReference>
<dbReference type="Gene3D" id="3.30.360.10">
    <property type="entry name" value="Dihydrodipicolinate Reductase, domain 2"/>
    <property type="match status" value="2"/>
</dbReference>
<dbReference type="GO" id="GO:0000166">
    <property type="term" value="F:nucleotide binding"/>
    <property type="evidence" value="ECO:0007669"/>
    <property type="project" value="InterPro"/>
</dbReference>
<dbReference type="OrthoDB" id="25239at2157"/>
<dbReference type="PANTHER" id="PTHR43377">
    <property type="entry name" value="BILIVERDIN REDUCTASE A"/>
    <property type="match status" value="1"/>
</dbReference>
<dbReference type="InterPro" id="IPR051450">
    <property type="entry name" value="Gfo/Idh/MocA_Oxidoreductases"/>
</dbReference>
<organism evidence="2 3">
    <name type="scientific">Natrinema ejinorense</name>
    <dbReference type="NCBI Taxonomy" id="373386"/>
    <lineage>
        <taxon>Archaea</taxon>
        <taxon>Methanobacteriati</taxon>
        <taxon>Methanobacteriota</taxon>
        <taxon>Stenosarchaea group</taxon>
        <taxon>Halobacteria</taxon>
        <taxon>Halobacteriales</taxon>
        <taxon>Natrialbaceae</taxon>
        <taxon>Natrinema</taxon>
    </lineage>
</organism>
<dbReference type="AlphaFoldDB" id="A0A2A5QPT3"/>
<proteinExistence type="predicted"/>
<dbReference type="Proteomes" id="UP000219689">
    <property type="component" value="Unassembled WGS sequence"/>
</dbReference>
<evidence type="ECO:0000259" key="1">
    <source>
        <dbReference type="Pfam" id="PF01408"/>
    </source>
</evidence>
<dbReference type="Gene3D" id="3.40.50.720">
    <property type="entry name" value="NAD(P)-binding Rossmann-like Domain"/>
    <property type="match status" value="1"/>
</dbReference>
<evidence type="ECO:0000313" key="2">
    <source>
        <dbReference type="EMBL" id="PCR88834.1"/>
    </source>
</evidence>
<dbReference type="EMBL" id="NXNI01000002">
    <property type="protein sequence ID" value="PCR88834.1"/>
    <property type="molecule type" value="Genomic_DNA"/>
</dbReference>
<dbReference type="SUPFAM" id="SSF55347">
    <property type="entry name" value="Glyceraldehyde-3-phosphate dehydrogenase-like, C-terminal domain"/>
    <property type="match status" value="1"/>
</dbReference>
<comment type="caution">
    <text evidence="2">The sequence shown here is derived from an EMBL/GenBank/DDBJ whole genome shotgun (WGS) entry which is preliminary data.</text>
</comment>
<gene>
    <name evidence="2" type="ORF">CP557_20350</name>
</gene>
<dbReference type="SUPFAM" id="SSF51735">
    <property type="entry name" value="NAD(P)-binding Rossmann-fold domains"/>
    <property type="match status" value="1"/>
</dbReference>
<accession>A0A2A5QPT3</accession>
<dbReference type="RefSeq" id="WP_097381852.1">
    <property type="nucleotide sequence ID" value="NZ_NXNI01000002.1"/>
</dbReference>
<protein>
    <submittedName>
        <fullName evidence="2">Oxidoreductase</fullName>
    </submittedName>
</protein>
<evidence type="ECO:0000313" key="3">
    <source>
        <dbReference type="Proteomes" id="UP000219689"/>
    </source>
</evidence>
<keyword evidence="3" id="KW-1185">Reference proteome</keyword>
<dbReference type="PANTHER" id="PTHR43377:SF1">
    <property type="entry name" value="BILIVERDIN REDUCTASE A"/>
    <property type="match status" value="1"/>
</dbReference>
<name>A0A2A5QPT3_9EURY</name>
<sequence length="357" mass="39947">MQVGVVGCGLVAQVMHIPYLAEIPETELCAFVDAAEDRAQTLADRYNVSNVYTDHEALLEDLGDDLDAVVVLTPSHTHADIAVDALEADIDTLVEKPLAASLEDAERMVEADDASDATAMVAYMKRYDPSYERAQSAIDGLEEIDLVTAYDVDPDHYRIVNEVYDLVDGNPPEDLISESIAERQAAIESAIGTDDEWLADAYDFQLEHVCHDINALRGLFGDVETIDHVDIFADGRYATAHLTYEDDVRCVLETGDSDRKWFEEYIRVDGPDGEVTLDFSNPFIKNTPTELRVKQGIEELSETVHTPSYEESFKRELEYFVGCVEADAEVRTTFAEARDDLQVIVDIFRTYRGETPR</sequence>
<reference evidence="2 3" key="1">
    <citation type="submission" date="2017-09" db="EMBL/GenBank/DDBJ databases">
        <title>Genome sequences of Natrinema ejinorence JCM 13890T.</title>
        <authorList>
            <person name="Roh S.W."/>
            <person name="Kim Y.B."/>
            <person name="Kim J.Y."/>
        </authorList>
    </citation>
    <scope>NUCLEOTIDE SEQUENCE [LARGE SCALE GENOMIC DNA]</scope>
    <source>
        <strain evidence="2 3">JCM 13890</strain>
    </source>
</reference>
<feature type="domain" description="Gfo/Idh/MocA-like oxidoreductase N-terminal" evidence="1">
    <location>
        <begin position="2"/>
        <end position="123"/>
    </location>
</feature>